<keyword evidence="3" id="KW-1185">Reference proteome</keyword>
<comment type="caution">
    <text evidence="2">The sequence shown here is derived from an EMBL/GenBank/DDBJ whole genome shotgun (WGS) entry which is preliminary data.</text>
</comment>
<proteinExistence type="predicted"/>
<organism evidence="2 3">
    <name type="scientific">Nocardioides islandensis</name>
    <dbReference type="NCBI Taxonomy" id="433663"/>
    <lineage>
        <taxon>Bacteria</taxon>
        <taxon>Bacillati</taxon>
        <taxon>Actinomycetota</taxon>
        <taxon>Actinomycetes</taxon>
        <taxon>Propionibacteriales</taxon>
        <taxon>Nocardioidaceae</taxon>
        <taxon>Nocardioides</taxon>
    </lineage>
</organism>
<dbReference type="Proteomes" id="UP000640489">
    <property type="component" value="Unassembled WGS sequence"/>
</dbReference>
<protein>
    <submittedName>
        <fullName evidence="2">Uncharacterized protein</fullName>
    </submittedName>
</protein>
<evidence type="ECO:0000313" key="3">
    <source>
        <dbReference type="Proteomes" id="UP000640489"/>
    </source>
</evidence>
<evidence type="ECO:0000313" key="2">
    <source>
        <dbReference type="EMBL" id="MBF4761537.1"/>
    </source>
</evidence>
<gene>
    <name evidence="2" type="ORF">ISU07_00225</name>
</gene>
<accession>A0A930V7S1</accession>
<dbReference type="RefSeq" id="WP_194704753.1">
    <property type="nucleotide sequence ID" value="NZ_JADKPN010000001.1"/>
</dbReference>
<evidence type="ECO:0000256" key="1">
    <source>
        <dbReference type="SAM" id="MobiDB-lite"/>
    </source>
</evidence>
<name>A0A930V7S1_9ACTN</name>
<feature type="region of interest" description="Disordered" evidence="1">
    <location>
        <begin position="220"/>
        <end position="243"/>
    </location>
</feature>
<reference evidence="2" key="1">
    <citation type="submission" date="2020-11" db="EMBL/GenBank/DDBJ databases">
        <title>Nocardioides sp. nov., isolated from Soil of Cynanchum wilfordii Hemsley rhizosphere.</title>
        <authorList>
            <person name="Lee J.-S."/>
            <person name="Suh M.K."/>
            <person name="Kim J.-S."/>
        </authorList>
    </citation>
    <scope>NUCLEOTIDE SEQUENCE</scope>
    <source>
        <strain evidence="2">KCTC 19275</strain>
    </source>
</reference>
<dbReference type="AlphaFoldDB" id="A0A930V7S1"/>
<dbReference type="EMBL" id="JADKPN010000001">
    <property type="protein sequence ID" value="MBF4761537.1"/>
    <property type="molecule type" value="Genomic_DNA"/>
</dbReference>
<sequence length="243" mass="25693">MTVSSEPEGPSGYSYAAVVARSERDALLAVLQEIGFSGWVAPPEDGWVVAVAAYAEDAVAQGRRGVVEVGESVAGTGATVLAVRVLDDRQLAIVAWSGGQEVARYVSDPSREPGAAWDVLDEPIGVEGAAALAETCGRPEVGEELAELLAEGLDPEEEIESERLTRVLSLLGLPTWLVSAWVLPKRMPVGPSPKDLTRLRAGREGVGGLVAGRAARTVRRRRPAPVITDPPRDDGGPDDLMWL</sequence>